<name>A0A5C3LRE8_9AGAR</name>
<protein>
    <submittedName>
        <fullName evidence="1">Uncharacterized protein</fullName>
    </submittedName>
</protein>
<keyword evidence="2" id="KW-1185">Reference proteome</keyword>
<dbReference type="Proteomes" id="UP000308652">
    <property type="component" value="Unassembled WGS sequence"/>
</dbReference>
<reference evidence="1 2" key="1">
    <citation type="journal article" date="2019" name="Nat. Ecol. Evol.">
        <title>Megaphylogeny resolves global patterns of mushroom evolution.</title>
        <authorList>
            <person name="Varga T."/>
            <person name="Krizsan K."/>
            <person name="Foldi C."/>
            <person name="Dima B."/>
            <person name="Sanchez-Garcia M."/>
            <person name="Sanchez-Ramirez S."/>
            <person name="Szollosi G.J."/>
            <person name="Szarkandi J.G."/>
            <person name="Papp V."/>
            <person name="Albert L."/>
            <person name="Andreopoulos W."/>
            <person name="Angelini C."/>
            <person name="Antonin V."/>
            <person name="Barry K.W."/>
            <person name="Bougher N.L."/>
            <person name="Buchanan P."/>
            <person name="Buyck B."/>
            <person name="Bense V."/>
            <person name="Catcheside P."/>
            <person name="Chovatia M."/>
            <person name="Cooper J."/>
            <person name="Damon W."/>
            <person name="Desjardin D."/>
            <person name="Finy P."/>
            <person name="Geml J."/>
            <person name="Haridas S."/>
            <person name="Hughes K."/>
            <person name="Justo A."/>
            <person name="Karasinski D."/>
            <person name="Kautmanova I."/>
            <person name="Kiss B."/>
            <person name="Kocsube S."/>
            <person name="Kotiranta H."/>
            <person name="LaButti K.M."/>
            <person name="Lechner B.E."/>
            <person name="Liimatainen K."/>
            <person name="Lipzen A."/>
            <person name="Lukacs Z."/>
            <person name="Mihaltcheva S."/>
            <person name="Morgado L.N."/>
            <person name="Niskanen T."/>
            <person name="Noordeloos M.E."/>
            <person name="Ohm R.A."/>
            <person name="Ortiz-Santana B."/>
            <person name="Ovrebo C."/>
            <person name="Racz N."/>
            <person name="Riley R."/>
            <person name="Savchenko A."/>
            <person name="Shiryaev A."/>
            <person name="Soop K."/>
            <person name="Spirin V."/>
            <person name="Szebenyi C."/>
            <person name="Tomsovsky M."/>
            <person name="Tulloss R.E."/>
            <person name="Uehling J."/>
            <person name="Grigoriev I.V."/>
            <person name="Vagvolgyi C."/>
            <person name="Papp T."/>
            <person name="Martin F.M."/>
            <person name="Miettinen O."/>
            <person name="Hibbett D.S."/>
            <person name="Nagy L.G."/>
        </authorList>
    </citation>
    <scope>NUCLEOTIDE SEQUENCE [LARGE SCALE GENOMIC DNA]</scope>
    <source>
        <strain evidence="1 2">CBS 166.37</strain>
    </source>
</reference>
<gene>
    <name evidence="1" type="ORF">BDQ12DRAFT_687863</name>
</gene>
<organism evidence="1 2">
    <name type="scientific">Crucibulum laeve</name>
    <dbReference type="NCBI Taxonomy" id="68775"/>
    <lineage>
        <taxon>Eukaryota</taxon>
        <taxon>Fungi</taxon>
        <taxon>Dikarya</taxon>
        <taxon>Basidiomycota</taxon>
        <taxon>Agaricomycotina</taxon>
        <taxon>Agaricomycetes</taxon>
        <taxon>Agaricomycetidae</taxon>
        <taxon>Agaricales</taxon>
        <taxon>Agaricineae</taxon>
        <taxon>Nidulariaceae</taxon>
        <taxon>Crucibulum</taxon>
    </lineage>
</organism>
<proteinExistence type="predicted"/>
<accession>A0A5C3LRE8</accession>
<evidence type="ECO:0000313" key="2">
    <source>
        <dbReference type="Proteomes" id="UP000308652"/>
    </source>
</evidence>
<dbReference type="EMBL" id="ML213619">
    <property type="protein sequence ID" value="TFK35739.1"/>
    <property type="molecule type" value="Genomic_DNA"/>
</dbReference>
<sequence>MASKSRGSGHVANSLRSLVVGVFSTALVTHQDEVQSLLGSEMIVCYSKLTEGEQCYHYSLGHAIMCWLYGQWSELNKVKTVLNHKKVHTSFQG</sequence>
<evidence type="ECO:0000313" key="1">
    <source>
        <dbReference type="EMBL" id="TFK35739.1"/>
    </source>
</evidence>
<dbReference type="AlphaFoldDB" id="A0A5C3LRE8"/>